<dbReference type="InterPro" id="IPR001789">
    <property type="entry name" value="Sig_transdc_resp-reg_receiver"/>
</dbReference>
<dbReference type="InterPro" id="IPR007492">
    <property type="entry name" value="LytTR_DNA-bd_dom"/>
</dbReference>
<keyword evidence="5" id="KW-1185">Reference proteome</keyword>
<dbReference type="PANTHER" id="PTHR37299">
    <property type="entry name" value="TRANSCRIPTIONAL REGULATOR-RELATED"/>
    <property type="match status" value="1"/>
</dbReference>
<dbReference type="AlphaFoldDB" id="A0A3S8RNR7"/>
<accession>A0A3S8RNR7</accession>
<dbReference type="RefSeq" id="WP_125164755.1">
    <property type="nucleotide sequence ID" value="NZ_CP034234.1"/>
</dbReference>
<keyword evidence="4" id="KW-0238">DNA-binding</keyword>
<name>A0A3S8RNR7_9FIRM</name>
<protein>
    <submittedName>
        <fullName evidence="4">DNA-binding response regulator</fullName>
    </submittedName>
</protein>
<evidence type="ECO:0000259" key="2">
    <source>
        <dbReference type="PROSITE" id="PS50110"/>
    </source>
</evidence>
<dbReference type="SMART" id="SM00850">
    <property type="entry name" value="LytTR"/>
    <property type="match status" value="1"/>
</dbReference>
<dbReference type="KEGG" id="eri:EEI45_07515"/>
<organism evidence="4 5">
    <name type="scientific">Erysipelothrix piscisicarius</name>
    <dbReference type="NCBI Taxonomy" id="2485784"/>
    <lineage>
        <taxon>Bacteria</taxon>
        <taxon>Bacillati</taxon>
        <taxon>Bacillota</taxon>
        <taxon>Erysipelotrichia</taxon>
        <taxon>Erysipelotrichales</taxon>
        <taxon>Erysipelotrichaceae</taxon>
        <taxon>Erysipelothrix</taxon>
    </lineage>
</organism>
<feature type="modified residue" description="4-aspartylphosphate" evidence="1">
    <location>
        <position position="60"/>
    </location>
</feature>
<dbReference type="Pfam" id="PF00072">
    <property type="entry name" value="Response_reg"/>
    <property type="match status" value="1"/>
</dbReference>
<reference evidence="4 5" key="1">
    <citation type="journal article" date="2020" name="Int. J. Syst. Evol. Microbiol.">
        <title>Description of Erysipelothrix piscisicarius sp. nov., an emergent fish pathogen, and assessment of virulence using a tiger barb (Puntigrus tetrazona) infection model.</title>
        <authorList>
            <person name="Pomaranski E.K."/>
            <person name="Griffin M.J."/>
            <person name="Camus A.C."/>
            <person name="Armwood A.R."/>
            <person name="Shelley J."/>
            <person name="Waldbieser G.C."/>
            <person name="LaFrentz B.R."/>
            <person name="Garcia J.C."/>
            <person name="Yanong R."/>
            <person name="Soto E."/>
        </authorList>
    </citation>
    <scope>NUCLEOTIDE SEQUENCE [LARGE SCALE GENOMIC DNA]</scope>
    <source>
        <strain evidence="4 5">15TAL0474</strain>
    </source>
</reference>
<sequence>MIRIVLCDDDNAIIEKYRYLIKRYAMSRGVEVELSSFSRGEDLIFELTDHYEEPDIIFLDVFMDELNGVEVAKQIRAMGYNSQIIFLTSSSDFVFDAFDVGSFNYLIKQYTDDTRFRTVLGQALTQIDKRSGDFFDCNFGAESRRIPFKDISHFEIYRRVMRVHFNKDEYFDFYETMDRLTTRLANRNFVRVHRSYLVNLNHIVLFKNQSLRLENGEELPIGKAYQSDVKQSFNDFVEKNWD</sequence>
<dbReference type="SUPFAM" id="SSF52172">
    <property type="entry name" value="CheY-like"/>
    <property type="match status" value="1"/>
</dbReference>
<dbReference type="Gene3D" id="3.40.50.2300">
    <property type="match status" value="1"/>
</dbReference>
<dbReference type="EMBL" id="CP034234">
    <property type="protein sequence ID" value="AZK44596.1"/>
    <property type="molecule type" value="Genomic_DNA"/>
</dbReference>
<gene>
    <name evidence="4" type="ORF">EEI45_07515</name>
</gene>
<feature type="domain" description="HTH LytTR-type" evidence="3">
    <location>
        <begin position="165"/>
        <end position="235"/>
    </location>
</feature>
<evidence type="ECO:0000313" key="4">
    <source>
        <dbReference type="EMBL" id="AZK44596.1"/>
    </source>
</evidence>
<dbReference type="Proteomes" id="UP000278804">
    <property type="component" value="Chromosome"/>
</dbReference>
<proteinExistence type="predicted"/>
<dbReference type="InterPro" id="IPR011006">
    <property type="entry name" value="CheY-like_superfamily"/>
</dbReference>
<dbReference type="PROSITE" id="PS50930">
    <property type="entry name" value="HTH_LYTTR"/>
    <property type="match status" value="1"/>
</dbReference>
<dbReference type="GO" id="GO:0000156">
    <property type="term" value="F:phosphorelay response regulator activity"/>
    <property type="evidence" value="ECO:0007669"/>
    <property type="project" value="InterPro"/>
</dbReference>
<evidence type="ECO:0000313" key="5">
    <source>
        <dbReference type="Proteomes" id="UP000278804"/>
    </source>
</evidence>
<feature type="domain" description="Response regulatory" evidence="2">
    <location>
        <begin position="3"/>
        <end position="123"/>
    </location>
</feature>
<evidence type="ECO:0000259" key="3">
    <source>
        <dbReference type="PROSITE" id="PS50930"/>
    </source>
</evidence>
<dbReference type="GO" id="GO:0003677">
    <property type="term" value="F:DNA binding"/>
    <property type="evidence" value="ECO:0007669"/>
    <property type="project" value="UniProtKB-KW"/>
</dbReference>
<dbReference type="PANTHER" id="PTHR37299:SF1">
    <property type="entry name" value="STAGE 0 SPORULATION PROTEIN A HOMOLOG"/>
    <property type="match status" value="1"/>
</dbReference>
<dbReference type="Gene3D" id="2.40.50.1020">
    <property type="entry name" value="LytTr DNA-binding domain"/>
    <property type="match status" value="1"/>
</dbReference>
<dbReference type="PROSITE" id="PS50110">
    <property type="entry name" value="RESPONSE_REGULATORY"/>
    <property type="match status" value="1"/>
</dbReference>
<evidence type="ECO:0000256" key="1">
    <source>
        <dbReference type="PROSITE-ProRule" id="PRU00169"/>
    </source>
</evidence>
<dbReference type="Pfam" id="PF04397">
    <property type="entry name" value="LytTR"/>
    <property type="match status" value="1"/>
</dbReference>
<dbReference type="SMART" id="SM00448">
    <property type="entry name" value="REC"/>
    <property type="match status" value="1"/>
</dbReference>
<keyword evidence="1" id="KW-0597">Phosphoprotein</keyword>
<dbReference type="InterPro" id="IPR046947">
    <property type="entry name" value="LytR-like"/>
</dbReference>